<evidence type="ECO:0000313" key="2">
    <source>
        <dbReference type="Proteomes" id="UP000765509"/>
    </source>
</evidence>
<dbReference type="OrthoDB" id="2505141at2759"/>
<protein>
    <submittedName>
        <fullName evidence="1">Uncharacterized protein</fullName>
    </submittedName>
</protein>
<organism evidence="1 2">
    <name type="scientific">Austropuccinia psidii MF-1</name>
    <dbReference type="NCBI Taxonomy" id="1389203"/>
    <lineage>
        <taxon>Eukaryota</taxon>
        <taxon>Fungi</taxon>
        <taxon>Dikarya</taxon>
        <taxon>Basidiomycota</taxon>
        <taxon>Pucciniomycotina</taxon>
        <taxon>Pucciniomycetes</taxon>
        <taxon>Pucciniales</taxon>
        <taxon>Sphaerophragmiaceae</taxon>
        <taxon>Austropuccinia</taxon>
    </lineage>
</organism>
<name>A0A9Q3PHM5_9BASI</name>
<dbReference type="EMBL" id="AVOT02071910">
    <property type="protein sequence ID" value="MBW0562054.1"/>
    <property type="molecule type" value="Genomic_DNA"/>
</dbReference>
<accession>A0A9Q3PHM5</accession>
<dbReference type="Proteomes" id="UP000765509">
    <property type="component" value="Unassembled WGS sequence"/>
</dbReference>
<evidence type="ECO:0000313" key="1">
    <source>
        <dbReference type="EMBL" id="MBW0562054.1"/>
    </source>
</evidence>
<keyword evidence="2" id="KW-1185">Reference proteome</keyword>
<comment type="caution">
    <text evidence="1">The sequence shown here is derived from an EMBL/GenBank/DDBJ whole genome shotgun (WGS) entry which is preliminary data.</text>
</comment>
<dbReference type="AlphaFoldDB" id="A0A9Q3PHM5"/>
<reference evidence="1" key="1">
    <citation type="submission" date="2021-03" db="EMBL/GenBank/DDBJ databases">
        <title>Draft genome sequence of rust myrtle Austropuccinia psidii MF-1, a brazilian biotype.</title>
        <authorList>
            <person name="Quecine M.C."/>
            <person name="Pachon D.M.R."/>
            <person name="Bonatelli M.L."/>
            <person name="Correr F.H."/>
            <person name="Franceschini L.M."/>
            <person name="Leite T.F."/>
            <person name="Margarido G.R.A."/>
            <person name="Almeida C.A."/>
            <person name="Ferrarezi J.A."/>
            <person name="Labate C.A."/>
        </authorList>
    </citation>
    <scope>NUCLEOTIDE SEQUENCE</scope>
    <source>
        <strain evidence="1">MF-1</strain>
    </source>
</reference>
<gene>
    <name evidence="1" type="ORF">O181_101769</name>
</gene>
<proteinExistence type="predicted"/>
<sequence length="213" mass="24371">MEETCMAKLSQRQRLQALKLKKSDPKDKPTHEKLEMNNETYIALLKFLQQRHPDLRDCSILPHPLSSLVLQKLAINSKSINWIMGLKLSTGSPNNCIKFRSGSNKHFGRIMNILDLRDPEVHAGPLIVLEEYDIVSHRERDFEQIKNFLNGLELAHVVPTQRLIFVALNDVMGLAAYLQLPAWSLGCRQGSFLLWFIKKFVGLDRKEGLALTL</sequence>